<protein>
    <submittedName>
        <fullName evidence="1">BQ2448_3403 protein</fullName>
    </submittedName>
</protein>
<gene>
    <name evidence="1" type="ORF">BQ2448_3403</name>
</gene>
<keyword evidence="2" id="KW-1185">Reference proteome</keyword>
<name>A0A238FEV8_9BASI</name>
<reference evidence="2" key="1">
    <citation type="submission" date="2016-09" db="EMBL/GenBank/DDBJ databases">
        <authorList>
            <person name="Jeantristanb JTB J.-T."/>
            <person name="Ricardo R."/>
        </authorList>
    </citation>
    <scope>NUCLEOTIDE SEQUENCE [LARGE SCALE GENOMIC DNA]</scope>
</reference>
<organism evidence="1 2">
    <name type="scientific">Microbotryum intermedium</name>
    <dbReference type="NCBI Taxonomy" id="269621"/>
    <lineage>
        <taxon>Eukaryota</taxon>
        <taxon>Fungi</taxon>
        <taxon>Dikarya</taxon>
        <taxon>Basidiomycota</taxon>
        <taxon>Pucciniomycotina</taxon>
        <taxon>Microbotryomycetes</taxon>
        <taxon>Microbotryales</taxon>
        <taxon>Microbotryaceae</taxon>
        <taxon>Microbotryum</taxon>
    </lineage>
</organism>
<evidence type="ECO:0000313" key="2">
    <source>
        <dbReference type="Proteomes" id="UP000198372"/>
    </source>
</evidence>
<dbReference type="EMBL" id="FMSP01000006">
    <property type="protein sequence ID" value="SCV70641.1"/>
    <property type="molecule type" value="Genomic_DNA"/>
</dbReference>
<dbReference type="Proteomes" id="UP000198372">
    <property type="component" value="Unassembled WGS sequence"/>
</dbReference>
<accession>A0A238FEV8</accession>
<dbReference type="AlphaFoldDB" id="A0A238FEV8"/>
<sequence length="129" mass="15223">MAARGASNFFLTTIRTRHYSHYSDNDRRPVPCIMSGPVEDTPPRWKLHVPSYLCHADRTLSGLQLFWSRNEHYFKKEKDIDTIGQLLLNPKLKVWYSSDSASHAQKTYRTFQCNLTLRALPSDYMWQHY</sequence>
<proteinExistence type="predicted"/>
<evidence type="ECO:0000313" key="1">
    <source>
        <dbReference type="EMBL" id="SCV70641.1"/>
    </source>
</evidence>